<name>A0ABN3IZ31_9ACTN</name>
<organism evidence="1 2">
    <name type="scientific">Streptomyces glaucosporus</name>
    <dbReference type="NCBI Taxonomy" id="284044"/>
    <lineage>
        <taxon>Bacteria</taxon>
        <taxon>Bacillati</taxon>
        <taxon>Actinomycetota</taxon>
        <taxon>Actinomycetes</taxon>
        <taxon>Kitasatosporales</taxon>
        <taxon>Streptomycetaceae</taxon>
        <taxon>Streptomyces</taxon>
    </lineage>
</organism>
<proteinExistence type="predicted"/>
<gene>
    <name evidence="1" type="ORF">GCM10010420_53280</name>
</gene>
<reference evidence="1 2" key="1">
    <citation type="journal article" date="2019" name="Int. J. Syst. Evol. Microbiol.">
        <title>The Global Catalogue of Microorganisms (GCM) 10K type strain sequencing project: providing services to taxonomists for standard genome sequencing and annotation.</title>
        <authorList>
            <consortium name="The Broad Institute Genomics Platform"/>
            <consortium name="The Broad Institute Genome Sequencing Center for Infectious Disease"/>
            <person name="Wu L."/>
            <person name="Ma J."/>
        </authorList>
    </citation>
    <scope>NUCLEOTIDE SEQUENCE [LARGE SCALE GENOMIC DNA]</scope>
    <source>
        <strain evidence="1 2">JCM 6921</strain>
    </source>
</reference>
<comment type="caution">
    <text evidence="1">The sequence shown here is derived from an EMBL/GenBank/DDBJ whole genome shotgun (WGS) entry which is preliminary data.</text>
</comment>
<accession>A0ABN3IZ31</accession>
<dbReference type="Proteomes" id="UP001500058">
    <property type="component" value="Unassembled WGS sequence"/>
</dbReference>
<keyword evidence="2" id="KW-1185">Reference proteome</keyword>
<evidence type="ECO:0000313" key="1">
    <source>
        <dbReference type="EMBL" id="GAA2416431.1"/>
    </source>
</evidence>
<evidence type="ECO:0000313" key="2">
    <source>
        <dbReference type="Proteomes" id="UP001500058"/>
    </source>
</evidence>
<dbReference type="EMBL" id="BAAATJ010000037">
    <property type="protein sequence ID" value="GAA2416431.1"/>
    <property type="molecule type" value="Genomic_DNA"/>
</dbReference>
<evidence type="ECO:0008006" key="3">
    <source>
        <dbReference type="Google" id="ProtNLM"/>
    </source>
</evidence>
<protein>
    <recommendedName>
        <fullName evidence="3">Secreted protein</fullName>
    </recommendedName>
</protein>
<sequence>MFLCSAMSWLWAWAAWVSFSFTFSGAHPAFWRSLLASSTTRAAASPAGAAEAEALGEVVGVCDALAAGRGVQAVLAGRSSADARCQKGYQPLADPDPPPYAVAAVGTPTAAAAMTAMDIFR</sequence>